<dbReference type="EMBL" id="VITY01000019">
    <property type="protein sequence ID" value="TWB88019.1"/>
    <property type="molecule type" value="Genomic_DNA"/>
</dbReference>
<dbReference type="AlphaFoldDB" id="A0A560KY26"/>
<gene>
    <name evidence="1" type="ORF">FBZ93_1198</name>
</gene>
<keyword evidence="2" id="KW-1185">Reference proteome</keyword>
<organism evidence="1 2">
    <name type="scientific">Bradyrhizobium macuxiense</name>
    <dbReference type="NCBI Taxonomy" id="1755647"/>
    <lineage>
        <taxon>Bacteria</taxon>
        <taxon>Pseudomonadati</taxon>
        <taxon>Pseudomonadota</taxon>
        <taxon>Alphaproteobacteria</taxon>
        <taxon>Hyphomicrobiales</taxon>
        <taxon>Nitrobacteraceae</taxon>
        <taxon>Bradyrhizobium</taxon>
    </lineage>
</organism>
<protein>
    <submittedName>
        <fullName evidence="1">Uncharacterized protein</fullName>
    </submittedName>
</protein>
<comment type="caution">
    <text evidence="1">The sequence shown here is derived from an EMBL/GenBank/DDBJ whole genome shotgun (WGS) entry which is preliminary data.</text>
</comment>
<sequence length="108" mass="12168">MRRQPCPAHADLRQGRERNARLKLLLSASLGLIIAATQAAALETCRFIEPKAEREACYHRQEQELAAKRKPAPTITQSGEAKTFESLEQMRRDDAEVYRSIRGICNGC</sequence>
<evidence type="ECO:0000313" key="1">
    <source>
        <dbReference type="EMBL" id="TWB88019.1"/>
    </source>
</evidence>
<evidence type="ECO:0000313" key="2">
    <source>
        <dbReference type="Proteomes" id="UP000321304"/>
    </source>
</evidence>
<proteinExistence type="predicted"/>
<dbReference type="Proteomes" id="UP000321304">
    <property type="component" value="Unassembled WGS sequence"/>
</dbReference>
<name>A0A560KY26_9BRAD</name>
<accession>A0A560KY26</accession>
<reference evidence="1 2" key="1">
    <citation type="submission" date="2019-06" db="EMBL/GenBank/DDBJ databases">
        <title>Genomic Encyclopedia of Type Strains, Phase IV (KMG-V): Genome sequencing to study the core and pangenomes of soil and plant-associated prokaryotes.</title>
        <authorList>
            <person name="Whitman W."/>
        </authorList>
    </citation>
    <scope>NUCLEOTIDE SEQUENCE [LARGE SCALE GENOMIC DNA]</scope>
    <source>
        <strain evidence="1 2">BR 10355</strain>
    </source>
</reference>